<evidence type="ECO:0000259" key="12">
    <source>
        <dbReference type="PROSITE" id="PS51093"/>
    </source>
</evidence>
<dbReference type="InterPro" id="IPR001996">
    <property type="entry name" value="PTS_IIB_1"/>
</dbReference>
<dbReference type="EMBL" id="QGGI01000004">
    <property type="protein sequence ID" value="PWJ95636.1"/>
    <property type="molecule type" value="Genomic_DNA"/>
</dbReference>
<keyword evidence="10" id="KW-0472">Membrane</keyword>
<protein>
    <submittedName>
        <fullName evidence="14">Glucose-specific phosphotransferase system IIA component</fullName>
    </submittedName>
</protein>
<evidence type="ECO:0000256" key="2">
    <source>
        <dbReference type="ARBA" id="ARBA00022448"/>
    </source>
</evidence>
<dbReference type="Pfam" id="PF00358">
    <property type="entry name" value="PTS_EIIA_1"/>
    <property type="match status" value="1"/>
</dbReference>
<keyword evidence="8" id="KW-0418">Kinase</keyword>
<evidence type="ECO:0000256" key="5">
    <source>
        <dbReference type="ARBA" id="ARBA00022679"/>
    </source>
</evidence>
<dbReference type="FunFam" id="2.70.70.10:FF:000001">
    <property type="entry name" value="PTS system glucose-specific IIA component"/>
    <property type="match status" value="1"/>
</dbReference>
<evidence type="ECO:0000256" key="10">
    <source>
        <dbReference type="ARBA" id="ARBA00023136"/>
    </source>
</evidence>
<evidence type="ECO:0000256" key="7">
    <source>
        <dbReference type="ARBA" id="ARBA00022692"/>
    </source>
</evidence>
<keyword evidence="4" id="KW-0762">Sugar transport</keyword>
<evidence type="ECO:0000313" key="15">
    <source>
        <dbReference type="Proteomes" id="UP000245921"/>
    </source>
</evidence>
<dbReference type="Gene3D" id="2.70.70.10">
    <property type="entry name" value="Glucose Permease (Domain IIA)"/>
    <property type="match status" value="1"/>
</dbReference>
<dbReference type="SUPFAM" id="SSF55604">
    <property type="entry name" value="Glucose permease domain IIB"/>
    <property type="match status" value="1"/>
</dbReference>
<sequence>MLFSENIQKIISSLGGKSNILDLDSCYTRLRVKLLNNDIVNRETLLKNGAKEVFFKNDGVQIVFGINSKIIKDEILITNENKSIIKDNLNEILSLKSPCRGRLINICDVDDDVFSRKLAGDGFAIFPDSNNVYSPVNGRVKSIFDSKHAIVIETDFGKDILVHIGINTVHLKGEGLDLYISENDVIKEGDLMAKLDLNFFKSKGISPVTMVLITDTECIEDMDYTEKLIVNKNDLVIKIKFKEEFLNGKNFKN</sequence>
<organism evidence="14 15">
    <name type="scientific">Oceanotoga teriensis</name>
    <dbReference type="NCBI Taxonomy" id="515440"/>
    <lineage>
        <taxon>Bacteria</taxon>
        <taxon>Thermotogati</taxon>
        <taxon>Thermotogota</taxon>
        <taxon>Thermotogae</taxon>
        <taxon>Petrotogales</taxon>
        <taxon>Petrotogaceae</taxon>
        <taxon>Oceanotoga</taxon>
    </lineage>
</organism>
<dbReference type="GO" id="GO:0005737">
    <property type="term" value="C:cytoplasm"/>
    <property type="evidence" value="ECO:0007669"/>
    <property type="project" value="UniProtKB-SubCell"/>
</dbReference>
<gene>
    <name evidence="14" type="ORF">C7380_10450</name>
</gene>
<dbReference type="SUPFAM" id="SSF51261">
    <property type="entry name" value="Duplicated hybrid motif"/>
    <property type="match status" value="1"/>
</dbReference>
<dbReference type="GO" id="GO:0008982">
    <property type="term" value="F:protein-N(PI)-phosphohistidine-sugar phosphotransferase activity"/>
    <property type="evidence" value="ECO:0007669"/>
    <property type="project" value="InterPro"/>
</dbReference>
<dbReference type="PANTHER" id="PTHR45008:SF1">
    <property type="entry name" value="PTS SYSTEM GLUCOSE-SPECIFIC EIIA COMPONENT"/>
    <property type="match status" value="1"/>
</dbReference>
<dbReference type="PROSITE" id="PS51093">
    <property type="entry name" value="PTS_EIIA_TYPE_1"/>
    <property type="match status" value="1"/>
</dbReference>
<dbReference type="NCBIfam" id="TIGR00830">
    <property type="entry name" value="PTBA"/>
    <property type="match status" value="1"/>
</dbReference>
<evidence type="ECO:0000256" key="11">
    <source>
        <dbReference type="PROSITE-ProRule" id="PRU00421"/>
    </source>
</evidence>
<evidence type="ECO:0000256" key="1">
    <source>
        <dbReference type="ARBA" id="ARBA00004496"/>
    </source>
</evidence>
<keyword evidence="5" id="KW-0808">Transferase</keyword>
<comment type="subcellular location">
    <subcellularLocation>
        <location evidence="1">Cytoplasm</location>
    </subcellularLocation>
</comment>
<dbReference type="InterPro" id="IPR018113">
    <property type="entry name" value="PTrfase_EIIB_Cys"/>
</dbReference>
<dbReference type="Proteomes" id="UP000245921">
    <property type="component" value="Unassembled WGS sequence"/>
</dbReference>
<evidence type="ECO:0000256" key="8">
    <source>
        <dbReference type="ARBA" id="ARBA00022777"/>
    </source>
</evidence>
<keyword evidence="2" id="KW-0813">Transport</keyword>
<dbReference type="PROSITE" id="PS00371">
    <property type="entry name" value="PTS_EIIA_TYPE_1_HIS"/>
    <property type="match status" value="1"/>
</dbReference>
<dbReference type="PANTHER" id="PTHR45008">
    <property type="entry name" value="PTS SYSTEM GLUCOSE-SPECIFIC EIIA COMPONENT"/>
    <property type="match status" value="1"/>
</dbReference>
<keyword evidence="7" id="KW-0812">Transmembrane</keyword>
<keyword evidence="9" id="KW-1133">Transmembrane helix</keyword>
<dbReference type="PROSITE" id="PS01035">
    <property type="entry name" value="PTS_EIIB_TYPE_1_CYS"/>
    <property type="match status" value="1"/>
</dbReference>
<keyword evidence="15" id="KW-1185">Reference proteome</keyword>
<evidence type="ECO:0000256" key="6">
    <source>
        <dbReference type="ARBA" id="ARBA00022683"/>
    </source>
</evidence>
<feature type="domain" description="PTS EIIB type-1" evidence="13">
    <location>
        <begin position="4"/>
        <end position="85"/>
    </location>
</feature>
<comment type="caution">
    <text evidence="14">The sequence shown here is derived from an EMBL/GenBank/DDBJ whole genome shotgun (WGS) entry which is preliminary data.</text>
</comment>
<proteinExistence type="predicted"/>
<dbReference type="AlphaFoldDB" id="A0AA45HJ77"/>
<dbReference type="GO" id="GO:0016301">
    <property type="term" value="F:kinase activity"/>
    <property type="evidence" value="ECO:0007669"/>
    <property type="project" value="UniProtKB-KW"/>
</dbReference>
<evidence type="ECO:0000256" key="4">
    <source>
        <dbReference type="ARBA" id="ARBA00022597"/>
    </source>
</evidence>
<feature type="active site" description="Phosphocysteine intermediate; for EIIB activity" evidence="11">
    <location>
        <position position="26"/>
    </location>
</feature>
<dbReference type="Pfam" id="PF00367">
    <property type="entry name" value="PTS_EIIB"/>
    <property type="match status" value="1"/>
</dbReference>
<accession>A0AA45HJ77</accession>
<evidence type="ECO:0000256" key="9">
    <source>
        <dbReference type="ARBA" id="ARBA00022989"/>
    </source>
</evidence>
<name>A0AA45HJ77_9BACT</name>
<dbReference type="Gene3D" id="3.30.1360.60">
    <property type="entry name" value="Glucose permease domain IIB"/>
    <property type="match status" value="1"/>
</dbReference>
<dbReference type="PROSITE" id="PS51098">
    <property type="entry name" value="PTS_EIIB_TYPE_1"/>
    <property type="match status" value="1"/>
</dbReference>
<evidence type="ECO:0000259" key="13">
    <source>
        <dbReference type="PROSITE" id="PS51098"/>
    </source>
</evidence>
<dbReference type="InterPro" id="IPR011055">
    <property type="entry name" value="Dup_hybrid_motif"/>
</dbReference>
<dbReference type="InterPro" id="IPR036878">
    <property type="entry name" value="Glu_permease_IIB"/>
</dbReference>
<dbReference type="InterPro" id="IPR050890">
    <property type="entry name" value="PTS_EIIA_component"/>
</dbReference>
<keyword evidence="6" id="KW-0598">Phosphotransferase system</keyword>
<dbReference type="InterPro" id="IPR001127">
    <property type="entry name" value="PTS_EIIA_1_perm"/>
</dbReference>
<dbReference type="GO" id="GO:0009401">
    <property type="term" value="P:phosphoenolpyruvate-dependent sugar phosphotransferase system"/>
    <property type="evidence" value="ECO:0007669"/>
    <property type="project" value="UniProtKB-KW"/>
</dbReference>
<reference evidence="14 15" key="1">
    <citation type="submission" date="2018-05" db="EMBL/GenBank/DDBJ databases">
        <title>Genomic Encyclopedia of Type Strains, Phase IV (KMG-IV): sequencing the most valuable type-strain genomes for metagenomic binning, comparative biology and taxonomic classification.</title>
        <authorList>
            <person name="Goeker M."/>
        </authorList>
    </citation>
    <scope>NUCLEOTIDE SEQUENCE [LARGE SCALE GENOMIC DNA]</scope>
    <source>
        <strain evidence="14 15">DSM 24906</strain>
    </source>
</reference>
<dbReference type="RefSeq" id="WP_109604174.1">
    <property type="nucleotide sequence ID" value="NZ_JAMHJO010000014.1"/>
</dbReference>
<feature type="domain" description="PTS EIIA type-1" evidence="12">
    <location>
        <begin position="111"/>
        <end position="215"/>
    </location>
</feature>
<keyword evidence="3" id="KW-1003">Cell membrane</keyword>
<evidence type="ECO:0000313" key="14">
    <source>
        <dbReference type="EMBL" id="PWJ95636.1"/>
    </source>
</evidence>
<evidence type="ECO:0000256" key="3">
    <source>
        <dbReference type="ARBA" id="ARBA00022475"/>
    </source>
</evidence>